<protein>
    <submittedName>
        <fullName evidence="2">Universal stress protein</fullName>
    </submittedName>
</protein>
<dbReference type="InterPro" id="IPR006016">
    <property type="entry name" value="UspA"/>
</dbReference>
<evidence type="ECO:0000313" key="2">
    <source>
        <dbReference type="EMBL" id="OIQ68955.1"/>
    </source>
</evidence>
<accession>A0A1J5PUJ3</accession>
<reference evidence="2" key="1">
    <citation type="submission" date="2016-10" db="EMBL/GenBank/DDBJ databases">
        <title>Sequence of Gallionella enrichment culture.</title>
        <authorList>
            <person name="Poehlein A."/>
            <person name="Muehling M."/>
            <person name="Daniel R."/>
        </authorList>
    </citation>
    <scope>NUCLEOTIDE SEQUENCE</scope>
</reference>
<dbReference type="InterPro" id="IPR014729">
    <property type="entry name" value="Rossmann-like_a/b/a_fold"/>
</dbReference>
<name>A0A1J5PUJ3_9ZZZZ</name>
<dbReference type="PANTHER" id="PTHR46553">
    <property type="entry name" value="ADENINE NUCLEOTIDE ALPHA HYDROLASES-LIKE SUPERFAMILY PROTEIN"/>
    <property type="match status" value="1"/>
</dbReference>
<dbReference type="Gene3D" id="3.40.50.620">
    <property type="entry name" value="HUPs"/>
    <property type="match status" value="1"/>
</dbReference>
<comment type="caution">
    <text evidence="2">The sequence shown here is derived from an EMBL/GenBank/DDBJ whole genome shotgun (WGS) entry which is preliminary data.</text>
</comment>
<dbReference type="PANTHER" id="PTHR46553:SF3">
    <property type="entry name" value="ADENINE NUCLEOTIDE ALPHA HYDROLASES-LIKE SUPERFAMILY PROTEIN"/>
    <property type="match status" value="1"/>
</dbReference>
<evidence type="ECO:0000259" key="1">
    <source>
        <dbReference type="Pfam" id="PF00582"/>
    </source>
</evidence>
<dbReference type="EMBL" id="MLJW01005001">
    <property type="protein sequence ID" value="OIQ68955.1"/>
    <property type="molecule type" value="Genomic_DNA"/>
</dbReference>
<sequence>MTTGTTKNESDYIVVGVDGSESSKNALRWAAKLAPALGNRIEVVVAWEYPMMLGWEGGIPDWWRPDEDAKKILQESLEAVFEKNPPKGLVSQIRQGHPSTVLLEASKDAQMLIVGSRGHGGFAGLLLGSVSSACAEHATCPVLVVHGEKS</sequence>
<dbReference type="Pfam" id="PF00582">
    <property type="entry name" value="Usp"/>
    <property type="match status" value="1"/>
</dbReference>
<gene>
    <name evidence="2" type="ORF">GALL_494470</name>
</gene>
<dbReference type="SUPFAM" id="SSF52402">
    <property type="entry name" value="Adenine nucleotide alpha hydrolases-like"/>
    <property type="match status" value="1"/>
</dbReference>
<dbReference type="InterPro" id="IPR006015">
    <property type="entry name" value="Universal_stress_UspA"/>
</dbReference>
<proteinExistence type="predicted"/>
<dbReference type="AlphaFoldDB" id="A0A1J5PUJ3"/>
<organism evidence="2">
    <name type="scientific">mine drainage metagenome</name>
    <dbReference type="NCBI Taxonomy" id="410659"/>
    <lineage>
        <taxon>unclassified sequences</taxon>
        <taxon>metagenomes</taxon>
        <taxon>ecological metagenomes</taxon>
    </lineage>
</organism>
<feature type="domain" description="UspA" evidence="1">
    <location>
        <begin position="13"/>
        <end position="146"/>
    </location>
</feature>
<dbReference type="PRINTS" id="PR01438">
    <property type="entry name" value="UNVRSLSTRESS"/>
</dbReference>